<dbReference type="GO" id="GO:0032389">
    <property type="term" value="C:MutLalpha complex"/>
    <property type="evidence" value="ECO:0007669"/>
    <property type="project" value="TreeGrafter"/>
</dbReference>
<evidence type="ECO:0000259" key="1">
    <source>
        <dbReference type="SMART" id="SM01340"/>
    </source>
</evidence>
<dbReference type="GO" id="GO:0005524">
    <property type="term" value="F:ATP binding"/>
    <property type="evidence" value="ECO:0007669"/>
    <property type="project" value="InterPro"/>
</dbReference>
<dbReference type="GO" id="GO:0016887">
    <property type="term" value="F:ATP hydrolysis activity"/>
    <property type="evidence" value="ECO:0007669"/>
    <property type="project" value="InterPro"/>
</dbReference>
<proteinExistence type="predicted"/>
<dbReference type="SUPFAM" id="SSF54211">
    <property type="entry name" value="Ribosomal protein S5 domain 2-like"/>
    <property type="match status" value="1"/>
</dbReference>
<dbReference type="Gene3D" id="3.30.230.10">
    <property type="match status" value="1"/>
</dbReference>
<dbReference type="EMBL" id="NDHI03003375">
    <property type="protein sequence ID" value="PNJ74818.1"/>
    <property type="molecule type" value="Genomic_DNA"/>
</dbReference>
<dbReference type="InterPro" id="IPR014721">
    <property type="entry name" value="Ribsml_uS5_D2-typ_fold_subgr"/>
</dbReference>
<organism evidence="2">
    <name type="scientific">Pongo abelii</name>
    <name type="common">Sumatran orangutan</name>
    <name type="synonym">Pongo pygmaeus abelii</name>
    <dbReference type="NCBI Taxonomy" id="9601"/>
    <lineage>
        <taxon>Eukaryota</taxon>
        <taxon>Metazoa</taxon>
        <taxon>Chordata</taxon>
        <taxon>Craniata</taxon>
        <taxon>Vertebrata</taxon>
        <taxon>Euteleostomi</taxon>
        <taxon>Mammalia</taxon>
        <taxon>Eutheria</taxon>
        <taxon>Euarchontoglires</taxon>
        <taxon>Primates</taxon>
        <taxon>Haplorrhini</taxon>
        <taxon>Catarrhini</taxon>
        <taxon>Hominidae</taxon>
        <taxon>Pongo</taxon>
    </lineage>
</organism>
<dbReference type="GO" id="GO:0140664">
    <property type="term" value="F:ATP-dependent DNA damage sensor activity"/>
    <property type="evidence" value="ECO:0007669"/>
    <property type="project" value="InterPro"/>
</dbReference>
<sequence>GNAVSRELIEIGCEDKTLAFKMNGYISNANYSVKKCIFLLFINHRLVESTSLRKAIETVYAAYLPKNTHPFLYLRLCYQDLLAPLGRWLNPQQV</sequence>
<dbReference type="InterPro" id="IPR013507">
    <property type="entry name" value="DNA_mismatch_S5_2-like"/>
</dbReference>
<dbReference type="GO" id="GO:0016446">
    <property type="term" value="P:somatic hypermutation of immunoglobulin genes"/>
    <property type="evidence" value="ECO:0007669"/>
    <property type="project" value="TreeGrafter"/>
</dbReference>
<dbReference type="GO" id="GO:0030983">
    <property type="term" value="F:mismatched DNA binding"/>
    <property type="evidence" value="ECO:0007669"/>
    <property type="project" value="InterPro"/>
</dbReference>
<feature type="non-terminal residue" evidence="2">
    <location>
        <position position="1"/>
    </location>
</feature>
<gene>
    <name evidence="2" type="ORF">CR201_G0006452</name>
</gene>
<dbReference type="PANTHER" id="PTHR10073:SF12">
    <property type="entry name" value="DNA MISMATCH REPAIR PROTEIN MLH1"/>
    <property type="match status" value="1"/>
</dbReference>
<reference evidence="2" key="1">
    <citation type="submission" date="2017-12" db="EMBL/GenBank/DDBJ databases">
        <title>High-resolution comparative analysis of great ape genomes.</title>
        <authorList>
            <person name="Pollen A."/>
            <person name="Hastie A."/>
            <person name="Hormozdiari F."/>
            <person name="Dougherty M."/>
            <person name="Liu R."/>
            <person name="Chaisson M."/>
            <person name="Hoppe E."/>
            <person name="Hill C."/>
            <person name="Pang A."/>
            <person name="Hillier L."/>
            <person name="Baker C."/>
            <person name="Armstrong J."/>
            <person name="Shendure J."/>
            <person name="Paten B."/>
            <person name="Wilson R."/>
            <person name="Chao H."/>
            <person name="Schneider V."/>
            <person name="Ventura M."/>
            <person name="Kronenberg Z."/>
            <person name="Murali S."/>
            <person name="Gordon D."/>
            <person name="Cantsilieris S."/>
            <person name="Munson K."/>
            <person name="Nelson B."/>
            <person name="Raja A."/>
            <person name="Underwood J."/>
            <person name="Diekhans M."/>
            <person name="Fiddes I."/>
            <person name="Haussler D."/>
            <person name="Eichler E."/>
        </authorList>
    </citation>
    <scope>NUCLEOTIDE SEQUENCE [LARGE SCALE GENOMIC DNA]</scope>
    <source>
        <strain evidence="2">Susie</strain>
    </source>
</reference>
<dbReference type="GO" id="GO:0006298">
    <property type="term" value="P:mismatch repair"/>
    <property type="evidence" value="ECO:0007669"/>
    <property type="project" value="InterPro"/>
</dbReference>
<dbReference type="PANTHER" id="PTHR10073">
    <property type="entry name" value="DNA MISMATCH REPAIR PROTEIN MLH, PMS, MUTL"/>
    <property type="match status" value="1"/>
</dbReference>
<protein>
    <submittedName>
        <fullName evidence="2">MLH1 isoform 13</fullName>
    </submittedName>
</protein>
<name>A0A2J8WYK0_PONAB</name>
<comment type="caution">
    <text evidence="2">The sequence shown here is derived from an EMBL/GenBank/DDBJ whole genome shotgun (WGS) entry which is preliminary data.</text>
</comment>
<dbReference type="InterPro" id="IPR038973">
    <property type="entry name" value="MutL/Mlh/Pms-like"/>
</dbReference>
<feature type="domain" description="DNA mismatch repair protein S5" evidence="1">
    <location>
        <begin position="1"/>
        <end position="83"/>
    </location>
</feature>
<evidence type="ECO:0000313" key="2">
    <source>
        <dbReference type="EMBL" id="PNJ74818.1"/>
    </source>
</evidence>
<dbReference type="AlphaFoldDB" id="A0A2J8WYK0"/>
<dbReference type="InterPro" id="IPR020568">
    <property type="entry name" value="Ribosomal_Su5_D2-typ_SF"/>
</dbReference>
<dbReference type="SMART" id="SM01340">
    <property type="entry name" value="DNA_mis_repair"/>
    <property type="match status" value="1"/>
</dbReference>
<dbReference type="Pfam" id="PF01119">
    <property type="entry name" value="DNA_mis_repair"/>
    <property type="match status" value="1"/>
</dbReference>
<accession>A0A2J8WYK0</accession>